<evidence type="ECO:0000313" key="2">
    <source>
        <dbReference type="Proteomes" id="UP001253193"/>
    </source>
</evidence>
<comment type="caution">
    <text evidence="1">The sequence shown here is derived from an EMBL/GenBank/DDBJ whole genome shotgun (WGS) entry which is preliminary data.</text>
</comment>
<name>A0AAW8PZK2_VIBPH</name>
<dbReference type="Proteomes" id="UP001253193">
    <property type="component" value="Unassembled WGS sequence"/>
</dbReference>
<proteinExistence type="predicted"/>
<dbReference type="RefSeq" id="WP_311019777.1">
    <property type="nucleotide sequence ID" value="NZ_JAUHGG010000003.1"/>
</dbReference>
<reference evidence="1" key="1">
    <citation type="submission" date="2023-06" db="EMBL/GenBank/DDBJ databases">
        <title>Genomic Diversity of Vibrio spp. and Metagenomic Analysis of Pathogens in Florida Gulf Coastal Waters Following Hurricane Ian.</title>
        <authorList>
            <person name="Brumfield K.D."/>
        </authorList>
    </citation>
    <scope>NUCLEOTIDE SEQUENCE</scope>
    <source>
        <strain evidence="1">WBS2B-138</strain>
    </source>
</reference>
<sequence>MSNETADMINKFSLEAIKALIKEMQGDKSTNENLTTDVIKAIKQGKIRVINVRDEDYDLTSFDELEGAELIKRRAMNLGVYTAEAQYWTGREWEGLVGIKNNTISGFIGTDFIGSGSELQLLEAALTAYNNQNLDTEGFVIDPFRLKVA</sequence>
<dbReference type="EMBL" id="JAUHGG010000003">
    <property type="protein sequence ID" value="MDS1820986.1"/>
    <property type="molecule type" value="Genomic_DNA"/>
</dbReference>
<gene>
    <name evidence="1" type="ORF">QX249_09980</name>
</gene>
<organism evidence="1 2">
    <name type="scientific">Vibrio parahaemolyticus</name>
    <dbReference type="NCBI Taxonomy" id="670"/>
    <lineage>
        <taxon>Bacteria</taxon>
        <taxon>Pseudomonadati</taxon>
        <taxon>Pseudomonadota</taxon>
        <taxon>Gammaproteobacteria</taxon>
        <taxon>Vibrionales</taxon>
        <taxon>Vibrionaceae</taxon>
        <taxon>Vibrio</taxon>
    </lineage>
</organism>
<accession>A0AAW8PZK2</accession>
<protein>
    <submittedName>
        <fullName evidence="1">Uncharacterized protein</fullName>
    </submittedName>
</protein>
<dbReference type="AlphaFoldDB" id="A0AAW8PZK2"/>
<evidence type="ECO:0000313" key="1">
    <source>
        <dbReference type="EMBL" id="MDS1820986.1"/>
    </source>
</evidence>